<dbReference type="SUPFAM" id="SSF56601">
    <property type="entry name" value="beta-lactamase/transpeptidase-like"/>
    <property type="match status" value="1"/>
</dbReference>
<gene>
    <name evidence="2" type="ORF">IT779_34430</name>
</gene>
<evidence type="ECO:0000313" key="2">
    <source>
        <dbReference type="EMBL" id="MBH0781380.1"/>
    </source>
</evidence>
<evidence type="ECO:0008006" key="4">
    <source>
        <dbReference type="Google" id="ProtNLM"/>
    </source>
</evidence>
<accession>A0A931IJD5</accession>
<comment type="caution">
    <text evidence="2">The sequence shown here is derived from an EMBL/GenBank/DDBJ whole genome shotgun (WGS) entry which is preliminary data.</text>
</comment>
<dbReference type="AlphaFoldDB" id="A0A931IJD5"/>
<proteinExistence type="predicted"/>
<reference evidence="2" key="1">
    <citation type="submission" date="2020-11" db="EMBL/GenBank/DDBJ databases">
        <title>Nocardia NEAU-351.nov., a novel actinomycete isolated from the cow dung.</title>
        <authorList>
            <person name="Zhang X."/>
        </authorList>
    </citation>
    <scope>NUCLEOTIDE SEQUENCE</scope>
    <source>
        <strain evidence="2">NEAU-351</strain>
    </source>
</reference>
<feature type="chain" id="PRO_5038605660" description="Serine hydrolase" evidence="1">
    <location>
        <begin position="18"/>
        <end position="286"/>
    </location>
</feature>
<keyword evidence="1" id="KW-0732">Signal</keyword>
<evidence type="ECO:0000313" key="3">
    <source>
        <dbReference type="Proteomes" id="UP000655751"/>
    </source>
</evidence>
<dbReference type="Gene3D" id="3.40.710.10">
    <property type="entry name" value="DD-peptidase/beta-lactamase superfamily"/>
    <property type="match status" value="1"/>
</dbReference>
<feature type="signal peptide" evidence="1">
    <location>
        <begin position="1"/>
        <end position="17"/>
    </location>
</feature>
<keyword evidence="3" id="KW-1185">Reference proteome</keyword>
<evidence type="ECO:0000256" key="1">
    <source>
        <dbReference type="SAM" id="SignalP"/>
    </source>
</evidence>
<dbReference type="EMBL" id="JADMLG010000024">
    <property type="protein sequence ID" value="MBH0781380.1"/>
    <property type="molecule type" value="Genomic_DNA"/>
</dbReference>
<dbReference type="PROSITE" id="PS51257">
    <property type="entry name" value="PROKAR_LIPOPROTEIN"/>
    <property type="match status" value="1"/>
</dbReference>
<name>A0A931IJD5_9NOCA</name>
<sequence length="286" mass="30311">MLRLVALLVMFAVASCALLPQHNEASSAPTVLIDTGDGKRSHWSGGMPDSLAADFTQLQPSLRGEVGMAIMPVGGGRMTVFGDWTTGIAWSTIKVPLAIAALRHDREATLDAAEAAITVSDNDAAEQLWQSLGDGLEAAQAVQNVLDEAGDRSTGVAGPKTTLDYTSFGSTEWTLTEQVRFASKLPCLRDTDDVTKLMGEITPEQGWGLGTIDGAEFKGGWGPDDDTGVYLVRQFGLVPTASGKVAIAFAAQAESGTYDDGTLMLNRLARLLTRHLDELRGGKCAR</sequence>
<dbReference type="InterPro" id="IPR012338">
    <property type="entry name" value="Beta-lactam/transpept-like"/>
</dbReference>
<organism evidence="2 3">
    <name type="scientific">Nocardia bovistercoris</name>
    <dbReference type="NCBI Taxonomy" id="2785916"/>
    <lineage>
        <taxon>Bacteria</taxon>
        <taxon>Bacillati</taxon>
        <taxon>Actinomycetota</taxon>
        <taxon>Actinomycetes</taxon>
        <taxon>Mycobacteriales</taxon>
        <taxon>Nocardiaceae</taxon>
        <taxon>Nocardia</taxon>
    </lineage>
</organism>
<dbReference type="Proteomes" id="UP000655751">
    <property type="component" value="Unassembled WGS sequence"/>
</dbReference>
<protein>
    <recommendedName>
        <fullName evidence="4">Serine hydrolase</fullName>
    </recommendedName>
</protein>